<dbReference type="Pfam" id="PF10087">
    <property type="entry name" value="DUF2325"/>
    <property type="match status" value="1"/>
</dbReference>
<accession>A0A1G7MZA2</accession>
<reference evidence="3" key="1">
    <citation type="submission" date="2016-10" db="EMBL/GenBank/DDBJ databases">
        <authorList>
            <person name="Varghese N."/>
            <person name="Submissions S."/>
        </authorList>
    </citation>
    <scope>NUCLEOTIDE SEQUENCE [LARGE SCALE GENOMIC DNA]</scope>
    <source>
        <strain evidence="3">DSM 23256</strain>
    </source>
</reference>
<protein>
    <recommendedName>
        <fullName evidence="4">Dihydroorotate dehydrogenase</fullName>
    </recommendedName>
</protein>
<proteinExistence type="inferred from homology"/>
<dbReference type="PIRSF" id="PIRSF020408">
    <property type="entry name" value="UCP020408"/>
    <property type="match status" value="1"/>
</dbReference>
<evidence type="ECO:0008006" key="4">
    <source>
        <dbReference type="Google" id="ProtNLM"/>
    </source>
</evidence>
<evidence type="ECO:0000313" key="2">
    <source>
        <dbReference type="EMBL" id="SDF66986.1"/>
    </source>
</evidence>
<evidence type="ECO:0000313" key="3">
    <source>
        <dbReference type="Proteomes" id="UP000243333"/>
    </source>
</evidence>
<name>A0A1G7MZA2_9FIRM</name>
<keyword evidence="3" id="KW-1185">Reference proteome</keyword>
<gene>
    <name evidence="2" type="ORF">SAMN05660235_02358</name>
</gene>
<dbReference type="Proteomes" id="UP000243333">
    <property type="component" value="Unassembled WGS sequence"/>
</dbReference>
<sequence length="112" mass="12645">MKMIIKYIKVITMSVIVVGGDHLGSIEKKLYELGAKELIHVSGRKKLDRKKLPISQRTSFVLVLTDYVNHDIAARVKERAKTLHVPLIFAKRSWSSVEQKIKAGGFVKAELC</sequence>
<dbReference type="EMBL" id="FNBU01000020">
    <property type="protein sequence ID" value="SDF66986.1"/>
    <property type="molecule type" value="Genomic_DNA"/>
</dbReference>
<comment type="similarity">
    <text evidence="1">Belongs to the UPF0751 family.</text>
</comment>
<evidence type="ECO:0000256" key="1">
    <source>
        <dbReference type="ARBA" id="ARBA00007189"/>
    </source>
</evidence>
<organism evidence="2 3">
    <name type="scientific">Sporolituus thermophilus DSM 23256</name>
    <dbReference type="NCBI Taxonomy" id="1123285"/>
    <lineage>
        <taxon>Bacteria</taxon>
        <taxon>Bacillati</taxon>
        <taxon>Bacillota</taxon>
        <taxon>Negativicutes</taxon>
        <taxon>Selenomonadales</taxon>
        <taxon>Sporomusaceae</taxon>
        <taxon>Sporolituus</taxon>
    </lineage>
</organism>
<dbReference type="AlphaFoldDB" id="A0A1G7MZA2"/>
<dbReference type="InterPro" id="IPR016772">
    <property type="entry name" value="UCP020408"/>
</dbReference>
<dbReference type="STRING" id="1123285.SAMN05660235_02358"/>